<keyword evidence="4" id="KW-0564">Palmitate</keyword>
<dbReference type="Proteomes" id="UP000603352">
    <property type="component" value="Unassembled WGS sequence"/>
</dbReference>
<evidence type="ECO:0000256" key="1">
    <source>
        <dbReference type="ARBA" id="ARBA00004635"/>
    </source>
</evidence>
<reference evidence="9" key="1">
    <citation type="journal article" date="2019" name="Int. J. Syst. Evol. Microbiol.">
        <title>The Global Catalogue of Microorganisms (GCM) 10K type strain sequencing project: providing services to taxonomists for standard genome sequencing and annotation.</title>
        <authorList>
            <consortium name="The Broad Institute Genomics Platform"/>
            <consortium name="The Broad Institute Genome Sequencing Center for Infectious Disease"/>
            <person name="Wu L."/>
            <person name="Ma J."/>
        </authorList>
    </citation>
    <scope>NUCLEOTIDE SEQUENCE [LARGE SCALE GENOMIC DNA]</scope>
    <source>
        <strain evidence="9">CGMCC 1.10188</strain>
    </source>
</reference>
<evidence type="ECO:0000313" key="9">
    <source>
        <dbReference type="Proteomes" id="UP000603352"/>
    </source>
</evidence>
<organism evidence="8 9">
    <name type="scientific">Tistrella bauzanensis</name>
    <dbReference type="NCBI Taxonomy" id="657419"/>
    <lineage>
        <taxon>Bacteria</taxon>
        <taxon>Pseudomonadati</taxon>
        <taxon>Pseudomonadota</taxon>
        <taxon>Alphaproteobacteria</taxon>
        <taxon>Geminicoccales</taxon>
        <taxon>Geminicoccaceae</taxon>
        <taxon>Tistrella</taxon>
    </lineage>
</organism>
<comment type="caution">
    <text evidence="8">The sequence shown here is derived from an EMBL/GenBank/DDBJ whole genome shotgun (WGS) entry which is preliminary data.</text>
</comment>
<evidence type="ECO:0000256" key="2">
    <source>
        <dbReference type="ARBA" id="ARBA00022729"/>
    </source>
</evidence>
<feature type="chain" id="PRO_5046415761" description="Lipoprotein" evidence="7">
    <location>
        <begin position="29"/>
        <end position="266"/>
    </location>
</feature>
<protein>
    <recommendedName>
        <fullName evidence="6">Lipoprotein</fullName>
    </recommendedName>
</protein>
<keyword evidence="9" id="KW-1185">Reference proteome</keyword>
<keyword evidence="2 7" id="KW-0732">Signal</keyword>
<evidence type="ECO:0000256" key="5">
    <source>
        <dbReference type="ARBA" id="ARBA00023288"/>
    </source>
</evidence>
<dbReference type="PANTHER" id="PTHR30429:SF1">
    <property type="entry name" value="D-METHIONINE-BINDING LIPOPROTEIN METQ-RELATED"/>
    <property type="match status" value="1"/>
</dbReference>
<keyword evidence="3" id="KW-0472">Membrane</keyword>
<evidence type="ECO:0000313" key="8">
    <source>
        <dbReference type="EMBL" id="GGB53035.1"/>
    </source>
</evidence>
<dbReference type="PANTHER" id="PTHR30429">
    <property type="entry name" value="D-METHIONINE-BINDING LIPOPROTEIN METQ"/>
    <property type="match status" value="1"/>
</dbReference>
<proteinExistence type="inferred from homology"/>
<dbReference type="NCBIfam" id="TIGR00363">
    <property type="entry name" value="MetQ/NlpA family lipoprotein"/>
    <property type="match status" value="1"/>
</dbReference>
<accession>A0ABQ1IWL0</accession>
<name>A0ABQ1IWL0_9PROT</name>
<comment type="subcellular location">
    <subcellularLocation>
        <location evidence="1">Membrane</location>
        <topology evidence="1">Lipid-anchor</topology>
    </subcellularLocation>
</comment>
<dbReference type="Gene3D" id="3.40.190.10">
    <property type="entry name" value="Periplasmic binding protein-like II"/>
    <property type="match status" value="2"/>
</dbReference>
<evidence type="ECO:0000256" key="3">
    <source>
        <dbReference type="ARBA" id="ARBA00023136"/>
    </source>
</evidence>
<evidence type="ECO:0000256" key="4">
    <source>
        <dbReference type="ARBA" id="ARBA00023139"/>
    </source>
</evidence>
<dbReference type="SUPFAM" id="SSF53850">
    <property type="entry name" value="Periplasmic binding protein-like II"/>
    <property type="match status" value="1"/>
</dbReference>
<dbReference type="PIRSF" id="PIRSF002854">
    <property type="entry name" value="MetQ"/>
    <property type="match status" value="1"/>
</dbReference>
<dbReference type="InterPro" id="IPR004872">
    <property type="entry name" value="Lipoprotein_NlpA"/>
</dbReference>
<keyword evidence="5 6" id="KW-0449">Lipoprotein</keyword>
<gene>
    <name evidence="8" type="ORF">GCM10011505_37530</name>
</gene>
<comment type="similarity">
    <text evidence="6">Belongs to the nlpA lipoprotein family.</text>
</comment>
<dbReference type="Pfam" id="PF03180">
    <property type="entry name" value="Lipoprotein_9"/>
    <property type="match status" value="1"/>
</dbReference>
<sequence>MSITSGLLKTLGGAAAIFGLVAAAPAVAETITIGVTPGPHAQILEQVKPIAAEKGLEIKIIEFSDYVVPNQALAAGDIQANSFQHQPYLDNQNADRNYGLVSIAKTVVFPLGIYSKKIKSLDEIKDGDSIAIPNDPTNGGRALLLLESRGLLTLRDGAGLKASPLDIESNPKHLRILELDAAQLPRSLDDTAASAVNTNYAVEAGLDPIKDPIAREAAESPYANIIAVREQDADKPWAKTLVEAYHDQKIKDYINDTYKGAIVVAW</sequence>
<evidence type="ECO:0000256" key="7">
    <source>
        <dbReference type="SAM" id="SignalP"/>
    </source>
</evidence>
<feature type="signal peptide" evidence="7">
    <location>
        <begin position="1"/>
        <end position="28"/>
    </location>
</feature>
<evidence type="ECO:0000256" key="6">
    <source>
        <dbReference type="PIRNR" id="PIRNR002854"/>
    </source>
</evidence>
<dbReference type="EMBL" id="BMDZ01000052">
    <property type="protein sequence ID" value="GGB53035.1"/>
    <property type="molecule type" value="Genomic_DNA"/>
</dbReference>